<feature type="chain" id="PRO_5003318081" evidence="2">
    <location>
        <begin position="32"/>
        <end position="247"/>
    </location>
</feature>
<dbReference type="VEuPathDB" id="FungiDB:MELLADRAFT_65935"/>
<accession>F4RXA1</accession>
<sequence length="247" mass="28143">MIPKALSRCLTRLELLATFVCLLRLTQDAHGRGIPKNQRGIWNTVAEKQVGTSSEFVKRSLLKECYRGITPVEESRTEENALLVSDIKPLAHKPNIEISKNTLNTENVKGVNENGRFNRKLLSWLACGADSCKYNLEDFDKPFMARDRFMSRIKKHRNKKQVIKPTYAHQLGAVEKDFSVNSNVDKEYFQRHDRIFSSKGTSPSSRSTTSEEENDDETFSFHPDGGRSLRLEEQRSPSPFLTHVGAI</sequence>
<evidence type="ECO:0000313" key="4">
    <source>
        <dbReference type="Proteomes" id="UP000001072"/>
    </source>
</evidence>
<evidence type="ECO:0000256" key="2">
    <source>
        <dbReference type="SAM" id="SignalP"/>
    </source>
</evidence>
<feature type="region of interest" description="Disordered" evidence="1">
    <location>
        <begin position="195"/>
        <end position="247"/>
    </location>
</feature>
<keyword evidence="2" id="KW-0732">Signal</keyword>
<keyword evidence="4" id="KW-1185">Reference proteome</keyword>
<dbReference type="GeneID" id="18930523"/>
<feature type="compositionally biased region" description="Basic and acidic residues" evidence="1">
    <location>
        <begin position="224"/>
        <end position="235"/>
    </location>
</feature>
<evidence type="ECO:0000313" key="3">
    <source>
        <dbReference type="EMBL" id="EGG02929.1"/>
    </source>
</evidence>
<evidence type="ECO:0000256" key="1">
    <source>
        <dbReference type="SAM" id="MobiDB-lite"/>
    </source>
</evidence>
<dbReference type="RefSeq" id="XP_007413722.1">
    <property type="nucleotide sequence ID" value="XM_007413660.1"/>
</dbReference>
<protein>
    <submittedName>
        <fullName evidence="3">Secreted protein</fullName>
    </submittedName>
</protein>
<proteinExistence type="predicted"/>
<dbReference type="HOGENOM" id="CLU_1124773_0_0_1"/>
<organism evidence="4">
    <name type="scientific">Melampsora larici-populina (strain 98AG31 / pathotype 3-4-7)</name>
    <name type="common">Poplar leaf rust fungus</name>
    <dbReference type="NCBI Taxonomy" id="747676"/>
    <lineage>
        <taxon>Eukaryota</taxon>
        <taxon>Fungi</taxon>
        <taxon>Dikarya</taxon>
        <taxon>Basidiomycota</taxon>
        <taxon>Pucciniomycotina</taxon>
        <taxon>Pucciniomycetes</taxon>
        <taxon>Pucciniales</taxon>
        <taxon>Melampsoraceae</taxon>
        <taxon>Melampsora</taxon>
    </lineage>
</organism>
<gene>
    <name evidence="3" type="ORF">MELLADRAFT_65935</name>
</gene>
<reference evidence="4" key="1">
    <citation type="journal article" date="2011" name="Proc. Natl. Acad. Sci. U.S.A.">
        <title>Obligate biotrophy features unraveled by the genomic analysis of rust fungi.</title>
        <authorList>
            <person name="Duplessis S."/>
            <person name="Cuomo C.A."/>
            <person name="Lin Y.-C."/>
            <person name="Aerts A."/>
            <person name="Tisserant E."/>
            <person name="Veneault-Fourrey C."/>
            <person name="Joly D.L."/>
            <person name="Hacquard S."/>
            <person name="Amselem J."/>
            <person name="Cantarel B.L."/>
            <person name="Chiu R."/>
            <person name="Coutinho P.M."/>
            <person name="Feau N."/>
            <person name="Field M."/>
            <person name="Frey P."/>
            <person name="Gelhaye E."/>
            <person name="Goldberg J."/>
            <person name="Grabherr M.G."/>
            <person name="Kodira C.D."/>
            <person name="Kohler A."/>
            <person name="Kuees U."/>
            <person name="Lindquist E.A."/>
            <person name="Lucas S.M."/>
            <person name="Mago R."/>
            <person name="Mauceli E."/>
            <person name="Morin E."/>
            <person name="Murat C."/>
            <person name="Pangilinan J.L."/>
            <person name="Park R."/>
            <person name="Pearson M."/>
            <person name="Quesneville H."/>
            <person name="Rouhier N."/>
            <person name="Sakthikumar S."/>
            <person name="Salamov A.A."/>
            <person name="Schmutz J."/>
            <person name="Selles B."/>
            <person name="Shapiro H."/>
            <person name="Tanguay P."/>
            <person name="Tuskan G.A."/>
            <person name="Henrissat B."/>
            <person name="Van de Peer Y."/>
            <person name="Rouze P."/>
            <person name="Ellis J.G."/>
            <person name="Dodds P.N."/>
            <person name="Schein J.E."/>
            <person name="Zhong S."/>
            <person name="Hamelin R.C."/>
            <person name="Grigoriev I.V."/>
            <person name="Szabo L.J."/>
            <person name="Martin F."/>
        </authorList>
    </citation>
    <scope>NUCLEOTIDE SEQUENCE [LARGE SCALE GENOMIC DNA]</scope>
    <source>
        <strain evidence="4">98AG31 / pathotype 3-4-7</strain>
    </source>
</reference>
<dbReference type="EMBL" id="GL883127">
    <property type="protein sequence ID" value="EGG02929.1"/>
    <property type="molecule type" value="Genomic_DNA"/>
</dbReference>
<feature type="compositionally biased region" description="Low complexity" evidence="1">
    <location>
        <begin position="197"/>
        <end position="208"/>
    </location>
</feature>
<dbReference type="AlphaFoldDB" id="F4RXA1"/>
<name>F4RXA1_MELLP</name>
<dbReference type="Proteomes" id="UP000001072">
    <property type="component" value="Unassembled WGS sequence"/>
</dbReference>
<feature type="signal peptide" evidence="2">
    <location>
        <begin position="1"/>
        <end position="31"/>
    </location>
</feature>
<dbReference type="InParanoid" id="F4RXA1"/>
<dbReference type="KEGG" id="mlr:MELLADRAFT_65935"/>